<protein>
    <submittedName>
        <fullName evidence="2">MFS transporter</fullName>
    </submittedName>
</protein>
<dbReference type="Gene3D" id="1.20.1250.20">
    <property type="entry name" value="MFS general substrate transporter like domains"/>
    <property type="match status" value="1"/>
</dbReference>
<feature type="non-terminal residue" evidence="2">
    <location>
        <position position="1"/>
    </location>
</feature>
<evidence type="ECO:0000313" key="2">
    <source>
        <dbReference type="EMBL" id="MBW7461663.1"/>
    </source>
</evidence>
<feature type="transmembrane region" description="Helical" evidence="1">
    <location>
        <begin position="112"/>
        <end position="133"/>
    </location>
</feature>
<organism evidence="2 3">
    <name type="scientific">Paenibacillus sepulcri</name>
    <dbReference type="NCBI Taxonomy" id="359917"/>
    <lineage>
        <taxon>Bacteria</taxon>
        <taxon>Bacillati</taxon>
        <taxon>Bacillota</taxon>
        <taxon>Bacilli</taxon>
        <taxon>Bacillales</taxon>
        <taxon>Paenibacillaceae</taxon>
        <taxon>Paenibacillus</taxon>
    </lineage>
</organism>
<dbReference type="InterPro" id="IPR036259">
    <property type="entry name" value="MFS_trans_sf"/>
</dbReference>
<keyword evidence="1" id="KW-0812">Transmembrane</keyword>
<keyword evidence="1" id="KW-0472">Membrane</keyword>
<keyword evidence="3" id="KW-1185">Reference proteome</keyword>
<gene>
    <name evidence="2" type="ORF">K0U00_47170</name>
</gene>
<sequence length="151" mass="15818">KGPRGIALAGLATTCAATAMLGMLKLSSPIWVVFVLMLLRGVGLGLSNMPITTAGLSAIPDHLVSQGSAINNVSRRMVSSLGIVLVSIYYEVRKAQLLTSGYSPVEGTLQAINEGFIALSILVFLTLPAAFFMRKPAAAEEKHSAVSTTKT</sequence>
<dbReference type="SUPFAM" id="SSF103473">
    <property type="entry name" value="MFS general substrate transporter"/>
    <property type="match status" value="1"/>
</dbReference>
<evidence type="ECO:0000256" key="1">
    <source>
        <dbReference type="SAM" id="Phobius"/>
    </source>
</evidence>
<name>A0ABS7CL48_9BACL</name>
<comment type="caution">
    <text evidence="2">The sequence shown here is derived from an EMBL/GenBank/DDBJ whole genome shotgun (WGS) entry which is preliminary data.</text>
</comment>
<proteinExistence type="predicted"/>
<keyword evidence="1" id="KW-1133">Transmembrane helix</keyword>
<dbReference type="EMBL" id="JAHZIK010003153">
    <property type="protein sequence ID" value="MBW7461663.1"/>
    <property type="molecule type" value="Genomic_DNA"/>
</dbReference>
<evidence type="ECO:0000313" key="3">
    <source>
        <dbReference type="Proteomes" id="UP001519887"/>
    </source>
</evidence>
<feature type="transmembrane region" description="Helical" evidence="1">
    <location>
        <begin position="7"/>
        <end position="24"/>
    </location>
</feature>
<reference evidence="2 3" key="1">
    <citation type="submission" date="2021-07" db="EMBL/GenBank/DDBJ databases">
        <title>Paenibacillus radiodurans sp. nov., isolated from the southeastern edge of Tengger Desert.</title>
        <authorList>
            <person name="Zhang G."/>
        </authorList>
    </citation>
    <scope>NUCLEOTIDE SEQUENCE [LARGE SCALE GENOMIC DNA]</scope>
    <source>
        <strain evidence="2 3">CCM 7311</strain>
    </source>
</reference>
<dbReference type="Proteomes" id="UP001519887">
    <property type="component" value="Unassembled WGS sequence"/>
</dbReference>
<feature type="transmembrane region" description="Helical" evidence="1">
    <location>
        <begin position="30"/>
        <end position="52"/>
    </location>
</feature>
<accession>A0ABS7CL48</accession>